<dbReference type="Gramene" id="OIT07417">
    <property type="protein sequence ID" value="OIT07417"/>
    <property type="gene ID" value="A4A49_34834"/>
</dbReference>
<accession>A0A1J6JKF7</accession>
<dbReference type="KEGG" id="nau:109209693"/>
<name>A0A1J6JKF7_NICAT</name>
<sequence>MERDENKMVLMEPVRTTKKLDENEEEPEALLMSPTSRMFHEPNYNVYTLAIMGWKIPLNVDAMKAEIQGKLLKHPRFSSLQAVDESDDSRKMKWVPTTVNIDDHITVPDLKSIPNNMDSHLADKLVEEYISNLSTTTIDMSKPLWDLHILNVKTSHADATCIFRFHHSLGDGVSLISLLLSCFRKTSDPTSLPTLLVSSSSSSKGKSNLSNNRRSIRSLIWQCLVKLWWCIRLLFNTIIDVLLFVATALFLKDSQSPFTVPQGFKLSTRLRFIYRTISLDDIKFIKNSTNSTVNDVILGITQAALSRYIHRRYEIEGKRKFSPQKMRCRANVVVNLRPALGVQTVAEMIEKNAIVIQGNCFGFVIIPLSISQLDNPLDYVLKAKTTMDRKKHSLESRCTFYFSQLLIKLFGFEGATTLAARVLSQTTLIFSNVAGPPEEVSCSGHPLTFLAPTCYGQPTGLMVHGCSYAKKLTFAVAVDEGIIPDPNLESFRLIKEAALSKWRTKVD</sequence>
<evidence type="ECO:0000256" key="9">
    <source>
        <dbReference type="ARBA" id="ARBA00047604"/>
    </source>
</evidence>
<comment type="subcellular location">
    <subcellularLocation>
        <location evidence="1">Cell membrane</location>
        <topology evidence="1">Single-pass membrane protein</topology>
    </subcellularLocation>
    <subcellularLocation>
        <location evidence="2">Endoplasmic reticulum membrane</location>
    </subcellularLocation>
</comment>
<comment type="pathway">
    <text evidence="4">Lipid metabolism.</text>
</comment>
<dbReference type="Pfam" id="PF03007">
    <property type="entry name" value="WS_DGAT_cat"/>
    <property type="match status" value="1"/>
</dbReference>
<evidence type="ECO:0000313" key="14">
    <source>
        <dbReference type="Proteomes" id="UP000187609"/>
    </source>
</evidence>
<dbReference type="GO" id="GO:0005886">
    <property type="term" value="C:plasma membrane"/>
    <property type="evidence" value="ECO:0007669"/>
    <property type="project" value="UniProtKB-SubCell"/>
</dbReference>
<evidence type="ECO:0000256" key="3">
    <source>
        <dbReference type="ARBA" id="ARBA00004771"/>
    </source>
</evidence>
<dbReference type="GO" id="GO:0019432">
    <property type="term" value="P:triglyceride biosynthetic process"/>
    <property type="evidence" value="ECO:0007669"/>
    <property type="project" value="UniProtKB-UniPathway"/>
</dbReference>
<dbReference type="AlphaFoldDB" id="A0A1J6JKF7"/>
<evidence type="ECO:0000256" key="2">
    <source>
        <dbReference type="ARBA" id="ARBA00004586"/>
    </source>
</evidence>
<dbReference type="SMR" id="A0A1J6JKF7"/>
<dbReference type="InterPro" id="IPR045034">
    <property type="entry name" value="O-acyltransferase_WSD1-like"/>
</dbReference>
<keyword evidence="14" id="KW-1185">Reference proteome</keyword>
<evidence type="ECO:0000256" key="5">
    <source>
        <dbReference type="ARBA" id="ARBA00022679"/>
    </source>
</evidence>
<evidence type="ECO:0000259" key="12">
    <source>
        <dbReference type="Pfam" id="PF06974"/>
    </source>
</evidence>
<reference evidence="13" key="1">
    <citation type="submission" date="2016-11" db="EMBL/GenBank/DDBJ databases">
        <title>The genome of Nicotiana attenuata.</title>
        <authorList>
            <person name="Xu S."/>
            <person name="Brockmoeller T."/>
            <person name="Gaquerel E."/>
            <person name="Navarro A."/>
            <person name="Kuhl H."/>
            <person name="Gase K."/>
            <person name="Ling Z."/>
            <person name="Zhou W."/>
            <person name="Kreitzer C."/>
            <person name="Stanke M."/>
            <person name="Tang H."/>
            <person name="Lyons E."/>
            <person name="Pandey P."/>
            <person name="Pandey S.P."/>
            <person name="Timmermann B."/>
            <person name="Baldwin I.T."/>
        </authorList>
    </citation>
    <scope>NUCLEOTIDE SEQUENCE [LARGE SCALE GENOMIC DNA]</scope>
    <source>
        <strain evidence="13">UT</strain>
    </source>
</reference>
<dbReference type="GO" id="GO:0005789">
    <property type="term" value="C:endoplasmic reticulum membrane"/>
    <property type="evidence" value="ECO:0007669"/>
    <property type="project" value="UniProtKB-SubCell"/>
</dbReference>
<evidence type="ECO:0000259" key="11">
    <source>
        <dbReference type="Pfam" id="PF03007"/>
    </source>
</evidence>
<organism evidence="13 14">
    <name type="scientific">Nicotiana attenuata</name>
    <name type="common">Coyote tobacco</name>
    <dbReference type="NCBI Taxonomy" id="49451"/>
    <lineage>
        <taxon>Eukaryota</taxon>
        <taxon>Viridiplantae</taxon>
        <taxon>Streptophyta</taxon>
        <taxon>Embryophyta</taxon>
        <taxon>Tracheophyta</taxon>
        <taxon>Spermatophyta</taxon>
        <taxon>Magnoliopsida</taxon>
        <taxon>eudicotyledons</taxon>
        <taxon>Gunneridae</taxon>
        <taxon>Pentapetalae</taxon>
        <taxon>asterids</taxon>
        <taxon>lamiids</taxon>
        <taxon>Solanales</taxon>
        <taxon>Solanaceae</taxon>
        <taxon>Nicotianoideae</taxon>
        <taxon>Nicotianeae</taxon>
        <taxon>Nicotiana</taxon>
    </lineage>
</organism>
<dbReference type="OrthoDB" id="619536at2759"/>
<dbReference type="EMBL" id="MJEQ01037183">
    <property type="protein sequence ID" value="OIT07417.1"/>
    <property type="molecule type" value="Genomic_DNA"/>
</dbReference>
<dbReference type="PANTHER" id="PTHR31650:SF28">
    <property type="entry name" value="O-ACYLTRANSFERASE WSD1-LIKE ISOFORM X1"/>
    <property type="match status" value="1"/>
</dbReference>
<comment type="catalytic activity">
    <reaction evidence="9">
        <text>a long chain fatty alcohol + a fatty acyl-CoA = a long-chain alcohol wax ester + CoA</text>
        <dbReference type="Rhea" id="RHEA:38443"/>
        <dbReference type="ChEBI" id="CHEBI:17135"/>
        <dbReference type="ChEBI" id="CHEBI:57287"/>
        <dbReference type="ChEBI" id="CHEBI:77636"/>
        <dbReference type="ChEBI" id="CHEBI:235323"/>
        <dbReference type="EC" id="2.3.1.75"/>
    </reaction>
</comment>
<gene>
    <name evidence="13" type="primary">WSD1_12</name>
    <name evidence="13" type="ORF">A4A49_34834</name>
</gene>
<keyword evidence="7" id="KW-0012">Acyltransferase</keyword>
<dbReference type="GeneID" id="109209693"/>
<comment type="catalytic activity">
    <reaction evidence="10">
        <text>an acyl-CoA + a 1,2-diacyl-sn-glycerol = a triacyl-sn-glycerol + CoA</text>
        <dbReference type="Rhea" id="RHEA:10868"/>
        <dbReference type="ChEBI" id="CHEBI:17815"/>
        <dbReference type="ChEBI" id="CHEBI:57287"/>
        <dbReference type="ChEBI" id="CHEBI:58342"/>
        <dbReference type="ChEBI" id="CHEBI:64615"/>
        <dbReference type="EC" id="2.3.1.20"/>
    </reaction>
</comment>
<dbReference type="InterPro" id="IPR004255">
    <property type="entry name" value="O-acyltransferase_WSD1_N"/>
</dbReference>
<evidence type="ECO:0000256" key="4">
    <source>
        <dbReference type="ARBA" id="ARBA00005189"/>
    </source>
</evidence>
<dbReference type="GO" id="GO:0047196">
    <property type="term" value="F:long-chain-alcohol O-fatty-acyltransferase activity"/>
    <property type="evidence" value="ECO:0007669"/>
    <property type="project" value="UniProtKB-EC"/>
</dbReference>
<dbReference type="Proteomes" id="UP000187609">
    <property type="component" value="Unassembled WGS sequence"/>
</dbReference>
<dbReference type="SUPFAM" id="SSF52777">
    <property type="entry name" value="CoA-dependent acyltransferases"/>
    <property type="match status" value="1"/>
</dbReference>
<dbReference type="InterPro" id="IPR023213">
    <property type="entry name" value="CAT-like_dom_sf"/>
</dbReference>
<dbReference type="GO" id="GO:0004144">
    <property type="term" value="F:diacylglycerol O-acyltransferase activity"/>
    <property type="evidence" value="ECO:0007669"/>
    <property type="project" value="UniProtKB-EC"/>
</dbReference>
<comment type="pathway">
    <text evidence="3">Glycerolipid metabolism; triacylglycerol biosynthesis.</text>
</comment>
<evidence type="ECO:0000256" key="7">
    <source>
        <dbReference type="ARBA" id="ARBA00023315"/>
    </source>
</evidence>
<keyword evidence="5" id="KW-0808">Transferase</keyword>
<evidence type="ECO:0000313" key="13">
    <source>
        <dbReference type="EMBL" id="OIT07417.1"/>
    </source>
</evidence>
<dbReference type="InterPro" id="IPR009721">
    <property type="entry name" value="O-acyltransferase_WSD1_C"/>
</dbReference>
<protein>
    <submittedName>
        <fullName evidence="13">O-acyltransferase wsd1</fullName>
    </submittedName>
</protein>
<comment type="similarity">
    <text evidence="8">In the N-terminal section; belongs to the long-chain O-acyltransferase family.</text>
</comment>
<dbReference type="PANTHER" id="PTHR31650">
    <property type="entry name" value="O-ACYLTRANSFERASE (WSD1-LIKE) FAMILY PROTEIN"/>
    <property type="match status" value="1"/>
</dbReference>
<evidence type="ECO:0000256" key="6">
    <source>
        <dbReference type="ARBA" id="ARBA00022824"/>
    </source>
</evidence>
<proteinExistence type="inferred from homology"/>
<feature type="domain" description="O-acyltransferase WSD1 C-terminal" evidence="12">
    <location>
        <begin position="358"/>
        <end position="487"/>
    </location>
</feature>
<dbReference type="Gene3D" id="3.30.559.10">
    <property type="entry name" value="Chloramphenicol acetyltransferase-like domain"/>
    <property type="match status" value="1"/>
</dbReference>
<keyword evidence="6" id="KW-0256">Endoplasmic reticulum</keyword>
<evidence type="ECO:0000256" key="8">
    <source>
        <dbReference type="ARBA" id="ARBA00024360"/>
    </source>
</evidence>
<evidence type="ECO:0000256" key="1">
    <source>
        <dbReference type="ARBA" id="ARBA00004162"/>
    </source>
</evidence>
<dbReference type="UniPathway" id="UPA00282"/>
<dbReference type="Pfam" id="PF06974">
    <property type="entry name" value="WS_DGAT_C"/>
    <property type="match status" value="1"/>
</dbReference>
<feature type="domain" description="O-acyltransferase WSD1-like N-terminal" evidence="11">
    <location>
        <begin position="36"/>
        <end position="297"/>
    </location>
</feature>
<dbReference type="STRING" id="49451.A0A1J6JKF7"/>
<evidence type="ECO:0000256" key="10">
    <source>
        <dbReference type="ARBA" id="ARBA00048109"/>
    </source>
</evidence>
<dbReference type="OMA" id="MNCAVND"/>
<comment type="caution">
    <text evidence="13">The sequence shown here is derived from an EMBL/GenBank/DDBJ whole genome shotgun (WGS) entry which is preliminary data.</text>
</comment>